<dbReference type="AlphaFoldDB" id="A0A1D1VD06"/>
<evidence type="ECO:0000313" key="1">
    <source>
        <dbReference type="EMBL" id="GAU98780.1"/>
    </source>
</evidence>
<protein>
    <submittedName>
        <fullName evidence="1">Uncharacterized protein</fullName>
    </submittedName>
</protein>
<keyword evidence="2" id="KW-1185">Reference proteome</keyword>
<evidence type="ECO:0000313" key="2">
    <source>
        <dbReference type="Proteomes" id="UP000186922"/>
    </source>
</evidence>
<organism evidence="1 2">
    <name type="scientific">Ramazzottius varieornatus</name>
    <name type="common">Water bear</name>
    <name type="synonym">Tardigrade</name>
    <dbReference type="NCBI Taxonomy" id="947166"/>
    <lineage>
        <taxon>Eukaryota</taxon>
        <taxon>Metazoa</taxon>
        <taxon>Ecdysozoa</taxon>
        <taxon>Tardigrada</taxon>
        <taxon>Eutardigrada</taxon>
        <taxon>Parachela</taxon>
        <taxon>Hypsibioidea</taxon>
        <taxon>Ramazzottiidae</taxon>
        <taxon>Ramazzottius</taxon>
    </lineage>
</organism>
<sequence length="107" mass="12695">MARCRLYHGLLCPYQGVRALQEYQPTVRHLSRLNRRYDFCLHWCVVVPDRFDLRVLGHEGNCYRWTKISRVGGVQVDEWNVKVHNGLTSWSILKHRTNPVMSLLNLF</sequence>
<reference evidence="1 2" key="1">
    <citation type="journal article" date="2016" name="Nat. Commun.">
        <title>Extremotolerant tardigrade genome and improved radiotolerance of human cultured cells by tardigrade-unique protein.</title>
        <authorList>
            <person name="Hashimoto T."/>
            <person name="Horikawa D.D."/>
            <person name="Saito Y."/>
            <person name="Kuwahara H."/>
            <person name="Kozuka-Hata H."/>
            <person name="Shin-I T."/>
            <person name="Minakuchi Y."/>
            <person name="Ohishi K."/>
            <person name="Motoyama A."/>
            <person name="Aizu T."/>
            <person name="Enomoto A."/>
            <person name="Kondo K."/>
            <person name="Tanaka S."/>
            <person name="Hara Y."/>
            <person name="Koshikawa S."/>
            <person name="Sagara H."/>
            <person name="Miura T."/>
            <person name="Yokobori S."/>
            <person name="Miyagawa K."/>
            <person name="Suzuki Y."/>
            <person name="Kubo T."/>
            <person name="Oyama M."/>
            <person name="Kohara Y."/>
            <person name="Fujiyama A."/>
            <person name="Arakawa K."/>
            <person name="Katayama T."/>
            <person name="Toyoda A."/>
            <person name="Kunieda T."/>
        </authorList>
    </citation>
    <scope>NUCLEOTIDE SEQUENCE [LARGE SCALE GENOMIC DNA]</scope>
    <source>
        <strain evidence="1 2">YOKOZUNA-1</strain>
    </source>
</reference>
<name>A0A1D1VD06_RAMVA</name>
<dbReference type="EMBL" id="BDGG01000005">
    <property type="protein sequence ID" value="GAU98780.1"/>
    <property type="molecule type" value="Genomic_DNA"/>
</dbReference>
<gene>
    <name evidence="1" type="primary">RvY_09879</name>
    <name evidence="1" type="synonym">RvY_09879.2</name>
    <name evidence="1" type="ORF">RvY_09879-2</name>
</gene>
<dbReference type="Proteomes" id="UP000186922">
    <property type="component" value="Unassembled WGS sequence"/>
</dbReference>
<proteinExistence type="predicted"/>
<comment type="caution">
    <text evidence="1">The sequence shown here is derived from an EMBL/GenBank/DDBJ whole genome shotgun (WGS) entry which is preliminary data.</text>
</comment>
<accession>A0A1D1VD06</accession>